<dbReference type="FunFam" id="3.40.30.10:FF:000010">
    <property type="entry name" value="Glutathione peroxidase"/>
    <property type="match status" value="1"/>
</dbReference>
<dbReference type="EMBL" id="FUXZ01000003">
    <property type="protein sequence ID" value="SKA61013.1"/>
    <property type="molecule type" value="Genomic_DNA"/>
</dbReference>
<keyword evidence="3 5" id="KW-0560">Oxidoreductase</keyword>
<dbReference type="PROSITE" id="PS51355">
    <property type="entry name" value="GLUTATHIONE_PEROXID_3"/>
    <property type="match status" value="1"/>
</dbReference>
<name>A0A1T4V7Y0_9FIRM</name>
<evidence type="ECO:0000313" key="7">
    <source>
        <dbReference type="EMBL" id="SKA61013.1"/>
    </source>
</evidence>
<dbReference type="InterPro" id="IPR029759">
    <property type="entry name" value="GPX_AS"/>
</dbReference>
<dbReference type="CDD" id="cd00340">
    <property type="entry name" value="GSH_Peroxidase"/>
    <property type="match status" value="1"/>
</dbReference>
<organism evidence="7 8">
    <name type="scientific">Eubacterium uniforme</name>
    <dbReference type="NCBI Taxonomy" id="39495"/>
    <lineage>
        <taxon>Bacteria</taxon>
        <taxon>Bacillati</taxon>
        <taxon>Bacillota</taxon>
        <taxon>Clostridia</taxon>
        <taxon>Eubacteriales</taxon>
        <taxon>Eubacteriaceae</taxon>
        <taxon>Eubacterium</taxon>
    </lineage>
</organism>
<keyword evidence="2 5" id="KW-0575">Peroxidase</keyword>
<dbReference type="GO" id="GO:0034599">
    <property type="term" value="P:cellular response to oxidative stress"/>
    <property type="evidence" value="ECO:0007669"/>
    <property type="project" value="TreeGrafter"/>
</dbReference>
<accession>A0A1T4V7Y0</accession>
<comment type="similarity">
    <text evidence="1 5">Belongs to the glutathione peroxidase family.</text>
</comment>
<dbReference type="STRING" id="39495.SAMN02745111_00341"/>
<evidence type="ECO:0000256" key="2">
    <source>
        <dbReference type="ARBA" id="ARBA00022559"/>
    </source>
</evidence>
<dbReference type="PROSITE" id="PS00460">
    <property type="entry name" value="GLUTATHIONE_PEROXID_1"/>
    <property type="match status" value="1"/>
</dbReference>
<dbReference type="Gene3D" id="3.40.30.10">
    <property type="entry name" value="Glutaredoxin"/>
    <property type="match status" value="1"/>
</dbReference>
<dbReference type="PANTHER" id="PTHR11592">
    <property type="entry name" value="GLUTATHIONE PEROXIDASE"/>
    <property type="match status" value="1"/>
</dbReference>
<dbReference type="GO" id="GO:0004601">
    <property type="term" value="F:peroxidase activity"/>
    <property type="evidence" value="ECO:0007669"/>
    <property type="project" value="UniProtKB-KW"/>
</dbReference>
<evidence type="ECO:0000256" key="3">
    <source>
        <dbReference type="ARBA" id="ARBA00023002"/>
    </source>
</evidence>
<reference evidence="7 8" key="1">
    <citation type="submission" date="2017-02" db="EMBL/GenBank/DDBJ databases">
        <authorList>
            <person name="Peterson S.W."/>
        </authorList>
    </citation>
    <scope>NUCLEOTIDE SEQUENCE [LARGE SCALE GENOMIC DNA]</scope>
    <source>
        <strain evidence="7 8">ATCC 35992</strain>
    </source>
</reference>
<dbReference type="InterPro" id="IPR036249">
    <property type="entry name" value="Thioredoxin-like_sf"/>
</dbReference>
<dbReference type="SUPFAM" id="SSF52833">
    <property type="entry name" value="Thioredoxin-like"/>
    <property type="match status" value="1"/>
</dbReference>
<dbReference type="InterPro" id="IPR013766">
    <property type="entry name" value="Thioredoxin_domain"/>
</dbReference>
<protein>
    <recommendedName>
        <fullName evidence="5">Glutathione peroxidase</fullName>
    </recommendedName>
</protein>
<gene>
    <name evidence="7" type="ORF">SAMN02745111_00341</name>
</gene>
<dbReference type="Pfam" id="PF00255">
    <property type="entry name" value="GSHPx"/>
    <property type="match status" value="1"/>
</dbReference>
<dbReference type="PROSITE" id="PS00763">
    <property type="entry name" value="GLUTATHIONE_PEROXID_2"/>
    <property type="match status" value="1"/>
</dbReference>
<evidence type="ECO:0000256" key="5">
    <source>
        <dbReference type="RuleBase" id="RU000499"/>
    </source>
</evidence>
<evidence type="ECO:0000259" key="6">
    <source>
        <dbReference type="PROSITE" id="PS51352"/>
    </source>
</evidence>
<dbReference type="Proteomes" id="UP000190814">
    <property type="component" value="Unassembled WGS sequence"/>
</dbReference>
<dbReference type="PROSITE" id="PS51352">
    <property type="entry name" value="THIOREDOXIN_2"/>
    <property type="match status" value="1"/>
</dbReference>
<evidence type="ECO:0000256" key="1">
    <source>
        <dbReference type="ARBA" id="ARBA00006926"/>
    </source>
</evidence>
<dbReference type="PANTHER" id="PTHR11592:SF78">
    <property type="entry name" value="GLUTATHIONE PEROXIDASE"/>
    <property type="match status" value="1"/>
</dbReference>
<dbReference type="PIRSF" id="PIRSF000303">
    <property type="entry name" value="Glutathion_perox"/>
    <property type="match status" value="1"/>
</dbReference>
<dbReference type="AlphaFoldDB" id="A0A1T4V7Y0"/>
<evidence type="ECO:0000313" key="8">
    <source>
        <dbReference type="Proteomes" id="UP000190814"/>
    </source>
</evidence>
<dbReference type="PRINTS" id="PR01011">
    <property type="entry name" value="GLUTPROXDASE"/>
</dbReference>
<keyword evidence="8" id="KW-1185">Reference proteome</keyword>
<evidence type="ECO:0000256" key="4">
    <source>
        <dbReference type="PIRSR" id="PIRSR000303-1"/>
    </source>
</evidence>
<dbReference type="OrthoDB" id="9809733at2"/>
<dbReference type="InterPro" id="IPR000889">
    <property type="entry name" value="Glutathione_peroxidase"/>
</dbReference>
<feature type="domain" description="Thioredoxin" evidence="6">
    <location>
        <begin position="1"/>
        <end position="183"/>
    </location>
</feature>
<dbReference type="RefSeq" id="WP_078765235.1">
    <property type="nucleotide sequence ID" value="NZ_FUXZ01000003.1"/>
</dbReference>
<sequence length="183" mass="20408">MATVYDFTVKDNQGNDVSLKDYEGKVLLIVNTATGCGFTPHYDPLEAMYKELKEQGLEILDFPCNQFAGQAPDSDDKINEFCTMKFGTEFPRFAKIDVNGDDAIPLFAFLATEKPFEGFGKGVKNVALNTFANANNKKYGDKAYIKWNFTKFLVNRAGEVIARFEPTVDMDEVKNAVVEALKG</sequence>
<feature type="active site" evidence="4">
    <location>
        <position position="36"/>
    </location>
</feature>
<dbReference type="InterPro" id="IPR029760">
    <property type="entry name" value="GPX_CS"/>
</dbReference>
<proteinExistence type="inferred from homology"/>